<evidence type="ECO:0000313" key="1">
    <source>
        <dbReference type="EMBL" id="TDH17541.1"/>
    </source>
</evidence>
<evidence type="ECO:0000313" key="2">
    <source>
        <dbReference type="EMBL" id="TDZ53874.1"/>
    </source>
</evidence>
<comment type="caution">
    <text evidence="1">The sequence shown here is derived from an EMBL/GenBank/DDBJ whole genome shotgun (WGS) entry which is preliminary data.</text>
</comment>
<dbReference type="Proteomes" id="UP000295165">
    <property type="component" value="Unassembled WGS sequence"/>
</dbReference>
<evidence type="ECO:0000313" key="3">
    <source>
        <dbReference type="Proteomes" id="UP000295165"/>
    </source>
</evidence>
<protein>
    <submittedName>
        <fullName evidence="1">Uncharacterized protein</fullName>
    </submittedName>
</protein>
<dbReference type="AlphaFoldDB" id="A0A4R5P3Q0"/>
<dbReference type="Proteomes" id="UP000295627">
    <property type="component" value="Unassembled WGS sequence"/>
</dbReference>
<proteinExistence type="predicted"/>
<reference evidence="3 4" key="2">
    <citation type="journal article" date="2019" name="Sci. Rep.">
        <title>Extended insight into the Mycobacterium chelonae-abscessus complex through whole genome sequencing of Mycobacterium salmoniphilum outbreak and Mycobacterium salmoniphilum-like strains.</title>
        <authorList>
            <person name="Behra P.R.K."/>
            <person name="Das S."/>
            <person name="Pettersson B.M.F."/>
            <person name="Shirreff L."/>
            <person name="DuCote T."/>
            <person name="Jacobsson K.G."/>
            <person name="Ennis D.G."/>
            <person name="Kirsebom L.A."/>
        </authorList>
    </citation>
    <scope>NUCLEOTIDE SEQUENCE [LARGE SCALE GENOMIC DNA]</scope>
    <source>
        <strain evidence="2 3">CCUG 63697</strain>
        <strain evidence="1 4">DSM 45524</strain>
    </source>
</reference>
<gene>
    <name evidence="2" type="ORF">CCUG63697_00039</name>
    <name evidence="1" type="ORF">EJ571_26465</name>
</gene>
<reference evidence="1" key="1">
    <citation type="submission" date="2018-12" db="EMBL/GenBank/DDBJ databases">
        <authorList>
            <person name="Behra P.R.K."/>
            <person name="Das S."/>
            <person name="Pettersson B.M.F."/>
            <person name="Shirreff L."/>
            <person name="Ducote T."/>
            <person name="Jacobsson K.-G."/>
            <person name="Ennis D.G."/>
            <person name="Kirsebom L.A."/>
        </authorList>
    </citation>
    <scope>NUCLEOTIDE SEQUENCE</scope>
    <source>
        <strain evidence="1">DSM 45524</strain>
    </source>
</reference>
<organism evidence="1 4">
    <name type="scientific">Mycobacteroides franklinii</name>
    <dbReference type="NCBI Taxonomy" id="948102"/>
    <lineage>
        <taxon>Bacteria</taxon>
        <taxon>Bacillati</taxon>
        <taxon>Actinomycetota</taxon>
        <taxon>Actinomycetes</taxon>
        <taxon>Mycobacteriales</taxon>
        <taxon>Mycobacteriaceae</taxon>
        <taxon>Mycobacteroides</taxon>
    </lineage>
</organism>
<sequence length="124" mass="14004">MSYAHDSAHAKILMEGLGGGVCLLAVHWHVQEADRQAHLPRIRATTLGIIRSLIGEGLFELGTMAPNAHRFVPTDDPEAALREVRADYVDNFDVFGWQYHWWLIITAQGRQLAEPLITAYQREL</sequence>
<dbReference type="RefSeq" id="WP_078336191.1">
    <property type="nucleotide sequence ID" value="NZ_MAFQ01000016.1"/>
</dbReference>
<accession>A0A4R5P3Q0</accession>
<evidence type="ECO:0000313" key="4">
    <source>
        <dbReference type="Proteomes" id="UP000295627"/>
    </source>
</evidence>
<dbReference type="EMBL" id="PECC01000009">
    <property type="protein sequence ID" value="TDZ53874.1"/>
    <property type="molecule type" value="Genomic_DNA"/>
</dbReference>
<keyword evidence="3" id="KW-1185">Reference proteome</keyword>
<name>A0A4R5P3Q0_9MYCO</name>
<dbReference type="EMBL" id="RXLR01000033">
    <property type="protein sequence ID" value="TDH17541.1"/>
    <property type="molecule type" value="Genomic_DNA"/>
</dbReference>